<feature type="region of interest" description="Disordered" evidence="1">
    <location>
        <begin position="384"/>
        <end position="404"/>
    </location>
</feature>
<accession>A0A835BI73</accession>
<sequence length="563" mass="62698">MLGQEVASTSGNWACCWAFHLKGPSDRCVGLSVIPPSSLFTRKLIASQLGLDSLVCSFRNRAEPSSRVLPPPSQHCQRAQSLLTRVPPPSRKPGDRRRDWTLLAVRPAATYVPKCARVNPSSSHPTTRPFSPPRFRQLASINRSLRHCRQNASNNELLVKRATSYPPAMGQGKEVKTRADPKVEIQEKGDIFFFYRPKVDKDEAHRPDDVQRMYIVLRPESAASRAVEEKQAPDSGKEGSKRRRRDGDEQSHHQGGHGKEEVNVEEQPLLRLVVMGKKSLPDPAKHSRPYWGYVELVTTNVDDIKDALKEEEYSTVTRGKRRRPAARALGEGVYRILKHEPGGRRAPHTHLVYKLELPTRGDGEPQEAMNVEPEASFLVQVKNPNPPPTGGRRGGDGGGGFRGLQSKRRAVFPEHLQGVFGGRRYAAADPPDMLNYEGCELLLIAASDDVEEELGLELEGEVGEEEEGEQQQRVAGCSDLVKMFGERELGLGRPAGRLAAHLTYCSGVARSIGCIFLYLCSNNFGRLNHLASSTSWDYHANRGSRRFPSIHLQLQPAWSSQRR</sequence>
<protein>
    <submittedName>
        <fullName evidence="2">Uncharacterized protein</fullName>
    </submittedName>
</protein>
<dbReference type="PANTHER" id="PTHR34776:SF1">
    <property type="entry name" value="F17F16.3 PROTEIN"/>
    <property type="match status" value="1"/>
</dbReference>
<dbReference type="EMBL" id="JACEFO010001862">
    <property type="protein sequence ID" value="KAF8698654.1"/>
    <property type="molecule type" value="Genomic_DNA"/>
</dbReference>
<dbReference type="PANTHER" id="PTHR34776">
    <property type="entry name" value="F17F16.3 PROTEIN"/>
    <property type="match status" value="1"/>
</dbReference>
<keyword evidence="3" id="KW-1185">Reference proteome</keyword>
<dbReference type="AlphaFoldDB" id="A0A835BI73"/>
<evidence type="ECO:0000313" key="3">
    <source>
        <dbReference type="Proteomes" id="UP000636709"/>
    </source>
</evidence>
<gene>
    <name evidence="2" type="ORF">HU200_034903</name>
</gene>
<feature type="region of interest" description="Disordered" evidence="1">
    <location>
        <begin position="223"/>
        <end position="265"/>
    </location>
</feature>
<comment type="caution">
    <text evidence="2">The sequence shown here is derived from an EMBL/GenBank/DDBJ whole genome shotgun (WGS) entry which is preliminary data.</text>
</comment>
<reference evidence="2" key="1">
    <citation type="submission" date="2020-07" db="EMBL/GenBank/DDBJ databases">
        <title>Genome sequence and genetic diversity analysis of an under-domesticated orphan crop, white fonio (Digitaria exilis).</title>
        <authorList>
            <person name="Bennetzen J.L."/>
            <person name="Chen S."/>
            <person name="Ma X."/>
            <person name="Wang X."/>
            <person name="Yssel A.E.J."/>
            <person name="Chaluvadi S.R."/>
            <person name="Johnson M."/>
            <person name="Gangashetty P."/>
            <person name="Hamidou F."/>
            <person name="Sanogo M.D."/>
            <person name="Zwaenepoel A."/>
            <person name="Wallace J."/>
            <person name="Van De Peer Y."/>
            <person name="Van Deynze A."/>
        </authorList>
    </citation>
    <scope>NUCLEOTIDE SEQUENCE</scope>
    <source>
        <tissue evidence="2">Leaves</tissue>
    </source>
</reference>
<dbReference type="OrthoDB" id="1028014at2759"/>
<proteinExistence type="predicted"/>
<organism evidence="2 3">
    <name type="scientific">Digitaria exilis</name>
    <dbReference type="NCBI Taxonomy" id="1010633"/>
    <lineage>
        <taxon>Eukaryota</taxon>
        <taxon>Viridiplantae</taxon>
        <taxon>Streptophyta</taxon>
        <taxon>Embryophyta</taxon>
        <taxon>Tracheophyta</taxon>
        <taxon>Spermatophyta</taxon>
        <taxon>Magnoliopsida</taxon>
        <taxon>Liliopsida</taxon>
        <taxon>Poales</taxon>
        <taxon>Poaceae</taxon>
        <taxon>PACMAD clade</taxon>
        <taxon>Panicoideae</taxon>
        <taxon>Panicodae</taxon>
        <taxon>Paniceae</taxon>
        <taxon>Anthephorinae</taxon>
        <taxon>Digitaria</taxon>
    </lineage>
</organism>
<evidence type="ECO:0000256" key="1">
    <source>
        <dbReference type="SAM" id="MobiDB-lite"/>
    </source>
</evidence>
<name>A0A835BI73_9POAL</name>
<feature type="compositionally biased region" description="Basic and acidic residues" evidence="1">
    <location>
        <begin position="226"/>
        <end position="262"/>
    </location>
</feature>
<dbReference type="Proteomes" id="UP000636709">
    <property type="component" value="Unassembled WGS sequence"/>
</dbReference>
<evidence type="ECO:0000313" key="2">
    <source>
        <dbReference type="EMBL" id="KAF8698654.1"/>
    </source>
</evidence>